<dbReference type="PANTHER" id="PTHR43103">
    <property type="entry name" value="NUCLEOSIDE-DIPHOSPHATE-SUGAR EPIMERASE"/>
    <property type="match status" value="1"/>
</dbReference>
<keyword evidence="3" id="KW-0862">Zinc</keyword>
<dbReference type="EMBL" id="JAPEVG010000010">
    <property type="protein sequence ID" value="KAJ8496966.1"/>
    <property type="molecule type" value="Genomic_DNA"/>
</dbReference>
<organism evidence="5 6">
    <name type="scientific">Trametes cubensis</name>
    <dbReference type="NCBI Taxonomy" id="1111947"/>
    <lineage>
        <taxon>Eukaryota</taxon>
        <taxon>Fungi</taxon>
        <taxon>Dikarya</taxon>
        <taxon>Basidiomycota</taxon>
        <taxon>Agaricomycotina</taxon>
        <taxon>Agaricomycetes</taxon>
        <taxon>Polyporales</taxon>
        <taxon>Polyporaceae</taxon>
        <taxon>Trametes</taxon>
    </lineage>
</organism>
<comment type="catalytic activity">
    <reaction evidence="3">
        <text>beta-D-fructose 1,6-bisphosphate = D-glyceraldehyde 3-phosphate + dihydroxyacetone phosphate</text>
        <dbReference type="Rhea" id="RHEA:14729"/>
        <dbReference type="ChEBI" id="CHEBI:32966"/>
        <dbReference type="ChEBI" id="CHEBI:57642"/>
        <dbReference type="ChEBI" id="CHEBI:59776"/>
        <dbReference type="EC" id="4.1.2.13"/>
    </reaction>
</comment>
<evidence type="ECO:0000259" key="4">
    <source>
        <dbReference type="Pfam" id="PF01370"/>
    </source>
</evidence>
<comment type="cofactor">
    <cofactor evidence="3">
        <name>Zn(2+)</name>
        <dbReference type="ChEBI" id="CHEBI:29105"/>
    </cofactor>
    <text evidence="3">Binds 2 Zn(2+) ions per subunit. One is catalytic and the other provides a structural contribution.</text>
</comment>
<name>A0AAD7U2S9_9APHY</name>
<evidence type="ECO:0000256" key="2">
    <source>
        <dbReference type="ARBA" id="ARBA00023277"/>
    </source>
</evidence>
<dbReference type="InterPro" id="IPR013785">
    <property type="entry name" value="Aldolase_TIM"/>
</dbReference>
<evidence type="ECO:0000313" key="5">
    <source>
        <dbReference type="EMBL" id="KAJ8496966.1"/>
    </source>
</evidence>
<dbReference type="EC" id="4.1.2.13" evidence="3"/>
<keyword evidence="6" id="KW-1185">Reference proteome</keyword>
<dbReference type="InterPro" id="IPR036291">
    <property type="entry name" value="NAD(P)-bd_dom_sf"/>
</dbReference>
<protein>
    <recommendedName>
        <fullName evidence="3">Fructose-bisphosphate aldolase</fullName>
        <shortName evidence="3">FBP aldolase</shortName>
        <ecNumber evidence="3">4.1.2.13</ecNumber>
    </recommendedName>
</protein>
<feature type="domain" description="NAD-dependent epimerase/dehydratase" evidence="4">
    <location>
        <begin position="317"/>
        <end position="511"/>
    </location>
</feature>
<comment type="function">
    <text evidence="3">Catalyzes the aldol condensation of dihydroxyacetone phosphate (DHAP or glycerone-phosphate) with glyceraldehyde 3-phosphate (G3P) to form fructose 1,6-bisphosphate (FBP) in gluconeogenesis and the reverse reaction in glycolysis.</text>
</comment>
<dbReference type="Proteomes" id="UP001215151">
    <property type="component" value="Unassembled WGS sequence"/>
</dbReference>
<comment type="caution">
    <text evidence="5">The sequence shown here is derived from an EMBL/GenBank/DDBJ whole genome shotgun (WGS) entry which is preliminary data.</text>
</comment>
<dbReference type="Pfam" id="PF01116">
    <property type="entry name" value="F_bP_aldolase"/>
    <property type="match status" value="1"/>
</dbReference>
<dbReference type="InterPro" id="IPR000771">
    <property type="entry name" value="FBA_II"/>
</dbReference>
<dbReference type="Gene3D" id="3.90.25.10">
    <property type="entry name" value="UDP-galactose 4-epimerase, domain 1"/>
    <property type="match status" value="1"/>
</dbReference>
<dbReference type="InterPro" id="IPR001509">
    <property type="entry name" value="Epimerase_deHydtase"/>
</dbReference>
<dbReference type="Gene3D" id="3.20.20.70">
    <property type="entry name" value="Aldolase class I"/>
    <property type="match status" value="1"/>
</dbReference>
<dbReference type="SUPFAM" id="SSF51735">
    <property type="entry name" value="NAD(P)-binding Rossmann-fold domains"/>
    <property type="match status" value="1"/>
</dbReference>
<accession>A0AAD7U2S9</accession>
<sequence>MLLDNNRTLNILRKAEVEGYGILAQTCYDANCVIGLVRAAERCRSPAIIQMFPITLAFGKGPWLRFCLDAAHQASVPIAVNLDHATDPEHIELALSLAEQGIAFDSIMVDASHAETDEENIALARPYVERAEKCGIAVEVELGRLEGGEAGLRMISDAKLTRPEKAREFMEGYDAASWVPVCMRAHLLNNLGRLSTGARILAPSIGNLHGAYLNPPNFRQDILKDLQDTFKGSIPLCLHGTDQLPDELFQECIKNGISKININSWGRDAYAKKLAEGLQTKPFPDAVEEAVQEFESLKDSSAFCIKTTQTDMSRNVVLITGAGGFLGSLLARALLSDELTPNVKLILVDVVEPKAPVGAEAITIKADLTDPTQAEGLFRTEFGTPDTVYCLHGIMSRGSEDHFDFGIKVNIDSVRTVLDATRHAGAQSGTLIKFIFTSSLAVYGGPLVSSISPGSDRGVLTAEQPPVITPDTIATPQSAYGMAKLVDEIFINEYTRRGFVDGRILRLPTIVVRAGAPSAATSSFMSGTSHLPCIIREPLRGEESVCPIGDSLDSPVLDTLAFWVASPETTIRNIVFAKHVPADKFLAHTRVVCLPGFTTTVKEEVAALEQVAGKEAIAKIHFEDDPTNRRIVSSWPARFDNSYALSLGFAEDQGGMVPIVQRFKEQLLAGEV</sequence>
<comment type="pathway">
    <text evidence="3">Carbohydrate degradation; glycolysis; D-glyceraldehyde 3-phosphate and glycerone phosphate from D-glucose: step 4/4.</text>
</comment>
<gene>
    <name evidence="5" type="ORF">ONZ51_g797</name>
</gene>
<dbReference type="Pfam" id="PF01370">
    <property type="entry name" value="Epimerase"/>
    <property type="match status" value="1"/>
</dbReference>
<comment type="similarity">
    <text evidence="3">Belongs to the class II fructose-bisphosphate aldolase family.</text>
</comment>
<evidence type="ECO:0000256" key="3">
    <source>
        <dbReference type="RuleBase" id="RU366023"/>
    </source>
</evidence>
<dbReference type="AlphaFoldDB" id="A0AAD7U2S9"/>
<keyword evidence="3" id="KW-0479">Metal-binding</keyword>
<dbReference type="GO" id="GO:0004332">
    <property type="term" value="F:fructose-bisphosphate aldolase activity"/>
    <property type="evidence" value="ECO:0007669"/>
    <property type="project" value="UniProtKB-EC"/>
</dbReference>
<keyword evidence="1" id="KW-0521">NADP</keyword>
<dbReference type="SUPFAM" id="SSF51569">
    <property type="entry name" value="Aldolase"/>
    <property type="match status" value="1"/>
</dbReference>
<keyword evidence="3" id="KW-0324">Glycolysis</keyword>
<dbReference type="GO" id="GO:0008270">
    <property type="term" value="F:zinc ion binding"/>
    <property type="evidence" value="ECO:0007669"/>
    <property type="project" value="UniProtKB-UniRule"/>
</dbReference>
<reference evidence="5" key="1">
    <citation type="submission" date="2022-11" db="EMBL/GenBank/DDBJ databases">
        <title>Genome Sequence of Cubamyces cubensis.</title>
        <authorList>
            <person name="Buettner E."/>
        </authorList>
    </citation>
    <scope>NUCLEOTIDE SEQUENCE</scope>
    <source>
        <strain evidence="5">MPL-01</strain>
    </source>
</reference>
<evidence type="ECO:0000313" key="6">
    <source>
        <dbReference type="Proteomes" id="UP001215151"/>
    </source>
</evidence>
<evidence type="ECO:0000256" key="1">
    <source>
        <dbReference type="ARBA" id="ARBA00022857"/>
    </source>
</evidence>
<proteinExistence type="inferred from homology"/>
<dbReference type="Gene3D" id="3.40.50.720">
    <property type="entry name" value="NAD(P)-binding Rossmann-like Domain"/>
    <property type="match status" value="1"/>
</dbReference>
<keyword evidence="3" id="KW-0456">Lyase</keyword>
<keyword evidence="2" id="KW-0119">Carbohydrate metabolism</keyword>
<dbReference type="CDD" id="cd05238">
    <property type="entry name" value="Gne_like_SDR_e"/>
    <property type="match status" value="1"/>
</dbReference>
<dbReference type="PANTHER" id="PTHR43103:SF3">
    <property type="entry name" value="ADP-L-GLYCERO-D-MANNO-HEPTOSE-6-EPIMERASE"/>
    <property type="match status" value="1"/>
</dbReference>
<dbReference type="GO" id="GO:0006096">
    <property type="term" value="P:glycolytic process"/>
    <property type="evidence" value="ECO:0007669"/>
    <property type="project" value="UniProtKB-KW"/>
</dbReference>